<dbReference type="PANTHER" id="PTHR48080">
    <property type="entry name" value="D-GALACTONATE DEHYDRATASE-RELATED"/>
    <property type="match status" value="1"/>
</dbReference>
<dbReference type="InterPro" id="IPR034593">
    <property type="entry name" value="DgoD-like"/>
</dbReference>
<evidence type="ECO:0000313" key="5">
    <source>
        <dbReference type="Proteomes" id="UP000322315"/>
    </source>
</evidence>
<organism evidence="2 5">
    <name type="scientific">Algibacter amylolyticus</name>
    <dbReference type="NCBI Taxonomy" id="1608400"/>
    <lineage>
        <taxon>Bacteria</taxon>
        <taxon>Pseudomonadati</taxon>
        <taxon>Bacteroidota</taxon>
        <taxon>Flavobacteriia</taxon>
        <taxon>Flavobacteriales</taxon>
        <taxon>Flavobacteriaceae</taxon>
        <taxon>Algibacter</taxon>
    </lineage>
</organism>
<dbReference type="Proteomes" id="UP000315145">
    <property type="component" value="Unassembled WGS sequence"/>
</dbReference>
<evidence type="ECO:0000259" key="1">
    <source>
        <dbReference type="Pfam" id="PF13378"/>
    </source>
</evidence>
<dbReference type="InterPro" id="IPR029017">
    <property type="entry name" value="Enolase-like_N"/>
</dbReference>
<comment type="caution">
    <text evidence="2">The sequence shown here is derived from an EMBL/GenBank/DDBJ whole genome shotgun (WGS) entry which is preliminary data.</text>
</comment>
<dbReference type="AlphaFoldDB" id="A0A5M7BCG7"/>
<reference evidence="3 4" key="2">
    <citation type="submission" date="2019-07" db="EMBL/GenBank/DDBJ databases">
        <title>Algibacter marinivivus sp. nov., isolated from the surface of a marine red alga.</title>
        <authorList>
            <person name="Zhong X."/>
            <person name="Xu W."/>
            <person name="Zhang Y."/>
            <person name="Zhang Q."/>
            <person name="Du Z."/>
        </authorList>
    </citation>
    <scope>NUCLEOTIDE SEQUENCE [LARGE SCALE GENOMIC DNA]</scope>
    <source>
        <strain evidence="3 4">RU-4-M-4</strain>
    </source>
</reference>
<dbReference type="GO" id="GO:0016854">
    <property type="term" value="F:racemase and epimerase activity"/>
    <property type="evidence" value="ECO:0007669"/>
    <property type="project" value="UniProtKB-ARBA"/>
</dbReference>
<dbReference type="Gene3D" id="3.20.20.120">
    <property type="entry name" value="Enolase-like C-terminal domain"/>
    <property type="match status" value="1"/>
</dbReference>
<dbReference type="InterPro" id="IPR036849">
    <property type="entry name" value="Enolase-like_C_sf"/>
</dbReference>
<accession>A0A5M7BCG7</accession>
<keyword evidence="4" id="KW-1185">Reference proteome</keyword>
<feature type="domain" description="Enolase C-terminal" evidence="1">
    <location>
        <begin position="185"/>
        <end position="396"/>
    </location>
</feature>
<sequence>MKRSQFIKLSGTAIAGTALVPSLWSCSSIAQSQIKELEKHVIDRCELVEVDFRWSRFVGKNGRLDFHGQKHKNTLLKIYTNQGAMGWGLSDKKASEIIPLIKNKKVSDLITPGNGIIETLDSRVDTALHDLMGVILNEPVYKLIGNKASNQVPIYSGMIYLDELNPGSETKGMDAILENCEWDYNYGYRQLKVKIGRSGRWYPHQKGLEKDIEVVNLIHNTFKGRKTQILVDANDMYSLEDTISFLKGITDVPLYWMEEPFIEELDAGRKLKTWMNENGFENTYYADGERKPNLDVCLQLGKEQVMDVLLADVMGYGFSKWIKLMPQIKKMNMQASPHSWGSALKTNYNLHLAAGLGNVCTVEGVTCLSDDIDYGNYPIIDGVVKVSDAPGFGMKILKK</sequence>
<proteinExistence type="predicted"/>
<reference evidence="2" key="3">
    <citation type="submission" date="2019-09" db="EMBL/GenBank/DDBJ databases">
        <authorList>
            <person name="Zhang D.-C."/>
        </authorList>
    </citation>
    <scope>NUCLEOTIDE SEQUENCE</scope>
    <source>
        <strain evidence="2">RU-4-M-4</strain>
    </source>
</reference>
<dbReference type="EMBL" id="VWRS01000004">
    <property type="protein sequence ID" value="KAA5825154.1"/>
    <property type="molecule type" value="Genomic_DNA"/>
</dbReference>
<reference evidence="2 5" key="1">
    <citation type="journal article" date="2015" name="Int. J. Syst. Evol. Microbiol.">
        <title>Algibacter amylolyticus sp. nov., isolated from intertidal sediment.</title>
        <authorList>
            <person name="Zhang D.C."/>
            <person name="Wu J."/>
            <person name="Neuner K."/>
            <person name="Yao J."/>
            <person name="Margesin R."/>
        </authorList>
    </citation>
    <scope>NUCLEOTIDE SEQUENCE [LARGE SCALE GENOMIC DNA]</scope>
    <source>
        <strain evidence="2 5">RU-4-M-4</strain>
    </source>
</reference>
<dbReference type="SUPFAM" id="SSF51604">
    <property type="entry name" value="Enolase C-terminal domain-like"/>
    <property type="match status" value="1"/>
</dbReference>
<evidence type="ECO:0000313" key="3">
    <source>
        <dbReference type="EMBL" id="TSJ77648.1"/>
    </source>
</evidence>
<dbReference type="InterPro" id="IPR029065">
    <property type="entry name" value="Enolase_C-like"/>
</dbReference>
<dbReference type="Gene3D" id="3.30.390.10">
    <property type="entry name" value="Enolase-like, N-terminal domain"/>
    <property type="match status" value="1"/>
</dbReference>
<evidence type="ECO:0000313" key="4">
    <source>
        <dbReference type="Proteomes" id="UP000315145"/>
    </source>
</evidence>
<protein>
    <submittedName>
        <fullName evidence="2">Mandelate racemase/muconate lactonizing protein</fullName>
    </submittedName>
</protein>
<dbReference type="Pfam" id="PF13378">
    <property type="entry name" value="MR_MLE_C"/>
    <property type="match status" value="1"/>
</dbReference>
<dbReference type="RefSeq" id="WP_144116186.1">
    <property type="nucleotide sequence ID" value="NZ_JACHGE010000005.1"/>
</dbReference>
<dbReference type="SUPFAM" id="SSF54826">
    <property type="entry name" value="Enolase N-terminal domain-like"/>
    <property type="match status" value="1"/>
</dbReference>
<dbReference type="Proteomes" id="UP000322315">
    <property type="component" value="Unassembled WGS sequence"/>
</dbReference>
<gene>
    <name evidence="2" type="ORF">F2B50_08130</name>
    <name evidence="3" type="ORF">FPF71_08130</name>
</gene>
<dbReference type="EMBL" id="VMBF01000004">
    <property type="protein sequence ID" value="TSJ77648.1"/>
    <property type="molecule type" value="Genomic_DNA"/>
</dbReference>
<evidence type="ECO:0000313" key="2">
    <source>
        <dbReference type="EMBL" id="KAA5825154.1"/>
    </source>
</evidence>
<name>A0A5M7BCG7_9FLAO</name>
<dbReference type="SFLD" id="SFLDS00001">
    <property type="entry name" value="Enolase"/>
    <property type="match status" value="1"/>
</dbReference>
<dbReference type="OrthoDB" id="9774531at2"/>